<protein>
    <submittedName>
        <fullName evidence="2">Uncharacterized protein</fullName>
    </submittedName>
</protein>
<proteinExistence type="predicted"/>
<dbReference type="Proteomes" id="UP000654075">
    <property type="component" value="Unassembled WGS sequence"/>
</dbReference>
<reference evidence="2" key="1">
    <citation type="submission" date="2021-02" db="EMBL/GenBank/DDBJ databases">
        <authorList>
            <person name="Dougan E. K."/>
            <person name="Rhodes N."/>
            <person name="Thang M."/>
            <person name="Chan C."/>
        </authorList>
    </citation>
    <scope>NUCLEOTIDE SEQUENCE</scope>
</reference>
<keyword evidence="3" id="KW-1185">Reference proteome</keyword>
<accession>A0A813FU95</accession>
<sequence>MPPKLDREERSARRDAVAQCSLEYQEEQERIAEMRGQHERLVALDIESMKSAAQERVREWIGGCQEEAALLEEEISLLRRLCSSLRSKVSLVASTPAVDSNRQRLASSAEFDLRRQLAEDEVERTSLLRACKALQDSLADLIPERPAVQRSDAAGAVHRARQS</sequence>
<evidence type="ECO:0000256" key="1">
    <source>
        <dbReference type="SAM" id="Coils"/>
    </source>
</evidence>
<comment type="caution">
    <text evidence="2">The sequence shown here is derived from an EMBL/GenBank/DDBJ whole genome shotgun (WGS) entry which is preliminary data.</text>
</comment>
<keyword evidence="1" id="KW-0175">Coiled coil</keyword>
<evidence type="ECO:0000313" key="2">
    <source>
        <dbReference type="EMBL" id="CAE8617422.1"/>
    </source>
</evidence>
<dbReference type="EMBL" id="CAJNNV010026155">
    <property type="protein sequence ID" value="CAE8617422.1"/>
    <property type="molecule type" value="Genomic_DNA"/>
</dbReference>
<name>A0A813FU95_POLGL</name>
<organism evidence="2 3">
    <name type="scientific">Polarella glacialis</name>
    <name type="common">Dinoflagellate</name>
    <dbReference type="NCBI Taxonomy" id="89957"/>
    <lineage>
        <taxon>Eukaryota</taxon>
        <taxon>Sar</taxon>
        <taxon>Alveolata</taxon>
        <taxon>Dinophyceae</taxon>
        <taxon>Suessiales</taxon>
        <taxon>Suessiaceae</taxon>
        <taxon>Polarella</taxon>
    </lineage>
</organism>
<dbReference type="AlphaFoldDB" id="A0A813FU95"/>
<gene>
    <name evidence="2" type="ORF">PGLA1383_LOCUS35089</name>
</gene>
<evidence type="ECO:0000313" key="3">
    <source>
        <dbReference type="Proteomes" id="UP000654075"/>
    </source>
</evidence>
<feature type="coiled-coil region" evidence="1">
    <location>
        <begin position="17"/>
        <end position="44"/>
    </location>
</feature>